<gene>
    <name evidence="3" type="ORF">METZ01_LOCUS50331</name>
</gene>
<dbReference type="Pfam" id="PF00120">
    <property type="entry name" value="Gln-synt_C"/>
    <property type="match status" value="1"/>
</dbReference>
<evidence type="ECO:0000256" key="1">
    <source>
        <dbReference type="ARBA" id="ARBA00022598"/>
    </source>
</evidence>
<evidence type="ECO:0000259" key="2">
    <source>
        <dbReference type="PROSITE" id="PS51987"/>
    </source>
</evidence>
<dbReference type="InterPro" id="IPR014746">
    <property type="entry name" value="Gln_synth/guanido_kin_cat_dom"/>
</dbReference>
<dbReference type="SMART" id="SM01230">
    <property type="entry name" value="Gln-synt_C"/>
    <property type="match status" value="1"/>
</dbReference>
<dbReference type="PROSITE" id="PS51987">
    <property type="entry name" value="GS_CATALYTIC"/>
    <property type="match status" value="1"/>
</dbReference>
<feature type="domain" description="GS catalytic" evidence="2">
    <location>
        <begin position="116"/>
        <end position="454"/>
    </location>
</feature>
<dbReference type="SUPFAM" id="SSF55931">
    <property type="entry name" value="Glutamine synthetase/guanido kinase"/>
    <property type="match status" value="1"/>
</dbReference>
<dbReference type="InterPro" id="IPR008146">
    <property type="entry name" value="Gln_synth_cat_dom"/>
</dbReference>
<dbReference type="PANTHER" id="PTHR43785">
    <property type="entry name" value="GAMMA-GLUTAMYLPUTRESCINE SYNTHETASE"/>
    <property type="match status" value="1"/>
</dbReference>
<dbReference type="AlphaFoldDB" id="A0A381S5H3"/>
<accession>A0A381S5H3</accession>
<dbReference type="Gene3D" id="3.30.590.10">
    <property type="entry name" value="Glutamine synthetase/guanido kinase, catalytic domain"/>
    <property type="match status" value="1"/>
</dbReference>
<dbReference type="GO" id="GO:0004356">
    <property type="term" value="F:glutamine synthetase activity"/>
    <property type="evidence" value="ECO:0007669"/>
    <property type="project" value="InterPro"/>
</dbReference>
<dbReference type="PANTHER" id="PTHR43785:SF12">
    <property type="entry name" value="TYPE-1 GLUTAMINE SYNTHETASE 2"/>
    <property type="match status" value="1"/>
</dbReference>
<evidence type="ECO:0000313" key="3">
    <source>
        <dbReference type="EMBL" id="SUZ97477.1"/>
    </source>
</evidence>
<reference evidence="3" key="1">
    <citation type="submission" date="2018-05" db="EMBL/GenBank/DDBJ databases">
        <authorList>
            <person name="Lanie J.A."/>
            <person name="Ng W.-L."/>
            <person name="Kazmierczak K.M."/>
            <person name="Andrzejewski T.M."/>
            <person name="Davidsen T.M."/>
            <person name="Wayne K.J."/>
            <person name="Tettelin H."/>
            <person name="Glass J.I."/>
            <person name="Rusch D."/>
            <person name="Podicherti R."/>
            <person name="Tsui H.-C.T."/>
            <person name="Winkler M.E."/>
        </authorList>
    </citation>
    <scope>NUCLEOTIDE SEQUENCE</scope>
</reference>
<name>A0A381S5H3_9ZZZZ</name>
<proteinExistence type="predicted"/>
<dbReference type="EMBL" id="UINC01002513">
    <property type="protein sequence ID" value="SUZ97477.1"/>
    <property type="molecule type" value="Genomic_DNA"/>
</dbReference>
<feature type="non-terminal residue" evidence="3">
    <location>
        <position position="1"/>
    </location>
</feature>
<keyword evidence="1" id="KW-0436">Ligase</keyword>
<sequence length="454" mass="50629">VDSSLDARMQAYRDAGVRQVVLGLADIDGVIRGKFVDLSKLESLMAHGGGFCDCVLGWDVDDQLYDRGTYTGWQTGFPDTRYRLLTETERTIPGETTPYFVGEFVDDASDFHPICPRSCLRRVLTRLGDLGYTVRSGFEYEFFVFKETPESIREKWYRNLTPVTPGNFGYSVLRATTQSEAFNGLMDYCREFRFPLEALHCETGPGVWEGALATSDGIEAADQAALFKNFTKVFFQRRDELATFMAKWSMDYPGQSGHYHFSLLDAEGQNAFSSAEPGDVPDTARYALGGLMRYLPEWLPLLAPTVNSFTRLVRGAWAPTAASWGIENRTAAFRFIPGDASRQHVENRVGGADGNPYLAAAATLGAAALGIEEKIEPIAAVVGNAYEQENMMGSEARFSPTLRHAATRMGESDAARLVFGNAFVEHFVGTRIWEAQESERFVNDWQLNRYLEII</sequence>
<protein>
    <recommendedName>
        <fullName evidence="2">GS catalytic domain-containing protein</fullName>
    </recommendedName>
</protein>
<organism evidence="3">
    <name type="scientific">marine metagenome</name>
    <dbReference type="NCBI Taxonomy" id="408172"/>
    <lineage>
        <taxon>unclassified sequences</taxon>
        <taxon>metagenomes</taxon>
        <taxon>ecological metagenomes</taxon>
    </lineage>
</organism>